<dbReference type="InterPro" id="IPR001991">
    <property type="entry name" value="Na-dicarboxylate_symporter"/>
</dbReference>
<evidence type="ECO:0000256" key="7">
    <source>
        <dbReference type="SAM" id="Phobius"/>
    </source>
</evidence>
<dbReference type="RefSeq" id="WP_111455674.1">
    <property type="nucleotide sequence ID" value="NZ_QFYP01000001.1"/>
</dbReference>
<feature type="transmembrane region" description="Helical" evidence="7">
    <location>
        <begin position="47"/>
        <end position="71"/>
    </location>
</feature>
<keyword evidence="2" id="KW-0813">Transport</keyword>
<evidence type="ECO:0000256" key="6">
    <source>
        <dbReference type="ARBA" id="ARBA00023136"/>
    </source>
</evidence>
<keyword evidence="9" id="KW-1185">Reference proteome</keyword>
<dbReference type="GO" id="GO:0015293">
    <property type="term" value="F:symporter activity"/>
    <property type="evidence" value="ECO:0007669"/>
    <property type="project" value="UniProtKB-KW"/>
</dbReference>
<dbReference type="PANTHER" id="PTHR42865:SF7">
    <property type="entry name" value="PROTON_GLUTAMATE-ASPARTATE SYMPORTER"/>
    <property type="match status" value="1"/>
</dbReference>
<dbReference type="PROSITE" id="PS51257">
    <property type="entry name" value="PROKAR_LIPOPROTEIN"/>
    <property type="match status" value="1"/>
</dbReference>
<organism evidence="8 9">
    <name type="scientific">Phenylobacterium hankyongense</name>
    <dbReference type="NCBI Taxonomy" id="1813876"/>
    <lineage>
        <taxon>Bacteria</taxon>
        <taxon>Pseudomonadati</taxon>
        <taxon>Pseudomonadota</taxon>
        <taxon>Alphaproteobacteria</taxon>
        <taxon>Caulobacterales</taxon>
        <taxon>Caulobacteraceae</taxon>
        <taxon>Phenylobacterium</taxon>
    </lineage>
</organism>
<sequence>MRHGLTGLVVLGMVLGLVFGVACHAFVHDAGTLKVITGGLELATTIFLRTIKMIISPLVFATLVTGVARMGDSGAVGRVAGRAMLWFLAASLVSLGIGLVTVELLHPGTGLHLQAASGAVADLKAPPLTAVSFVEHLIPTSIVDAMARNEVLQIVVFAVVAGVAIGNIGPAGRDLVRMAESLSTAMLKMTTYVMYLAPIAVFAAVARALAEQGLEVVATYASYVGGFYLALALLWAVMMAAGAAVLGPRRQWELIKTIRQPALIALSTTSSEAAYPVLLEKLEAFGVPNRIASFVLPLGYSFNLVGSMCYCTFAALFVAQAYDIQLSGAQIAQLMLLLFVTSKGIASVPRASLLVVASSLPYFKIPDAGVLLILAVDHFLDMGRTATNTVGNSIAAASVAKWEGVAAIPAAERAAEPILEVEG</sequence>
<dbReference type="InterPro" id="IPR036458">
    <property type="entry name" value="Na:dicarbo_symporter_sf"/>
</dbReference>
<keyword evidence="6 7" id="KW-0472">Membrane</keyword>
<dbReference type="GO" id="GO:0005886">
    <property type="term" value="C:plasma membrane"/>
    <property type="evidence" value="ECO:0007669"/>
    <property type="project" value="UniProtKB-SubCell"/>
</dbReference>
<dbReference type="GO" id="GO:0006835">
    <property type="term" value="P:dicarboxylic acid transport"/>
    <property type="evidence" value="ECO:0007669"/>
    <property type="project" value="TreeGrafter"/>
</dbReference>
<feature type="transmembrane region" description="Helical" evidence="7">
    <location>
        <begin position="298"/>
        <end position="322"/>
    </location>
</feature>
<keyword evidence="4 7" id="KW-0812">Transmembrane</keyword>
<protein>
    <submittedName>
        <fullName evidence="8">Dicarboxylate/amino acid:cation symporter</fullName>
    </submittedName>
</protein>
<dbReference type="Pfam" id="PF00375">
    <property type="entry name" value="SDF"/>
    <property type="match status" value="1"/>
</dbReference>
<evidence type="ECO:0000313" key="9">
    <source>
        <dbReference type="Proteomes" id="UP000249842"/>
    </source>
</evidence>
<dbReference type="EMBL" id="QFYP01000001">
    <property type="protein sequence ID" value="RAK58402.1"/>
    <property type="molecule type" value="Genomic_DNA"/>
</dbReference>
<proteinExistence type="predicted"/>
<dbReference type="PANTHER" id="PTHR42865">
    <property type="entry name" value="PROTON/GLUTAMATE-ASPARTATE SYMPORTER"/>
    <property type="match status" value="1"/>
</dbReference>
<gene>
    <name evidence="8" type="ORF">DJ021_00545</name>
</gene>
<reference evidence="9" key="1">
    <citation type="submission" date="2018-05" db="EMBL/GenBank/DDBJ databases">
        <authorList>
            <person name="Li X."/>
        </authorList>
    </citation>
    <scope>NUCLEOTIDE SEQUENCE [LARGE SCALE GENOMIC DNA]</scope>
    <source>
        <strain evidence="9">HKS-05</strain>
    </source>
</reference>
<comment type="subcellular location">
    <subcellularLocation>
        <location evidence="1">Cell membrane</location>
        <topology evidence="1">Multi-pass membrane protein</topology>
    </subcellularLocation>
</comment>
<feature type="transmembrane region" description="Helical" evidence="7">
    <location>
        <begin position="151"/>
        <end position="171"/>
    </location>
</feature>
<evidence type="ECO:0000313" key="8">
    <source>
        <dbReference type="EMBL" id="RAK58402.1"/>
    </source>
</evidence>
<dbReference type="OrthoDB" id="9766690at2"/>
<accession>A0A328ATE2</accession>
<feature type="transmembrane region" description="Helical" evidence="7">
    <location>
        <begin position="192"/>
        <end position="210"/>
    </location>
</feature>
<evidence type="ECO:0000256" key="4">
    <source>
        <dbReference type="ARBA" id="ARBA00022692"/>
    </source>
</evidence>
<feature type="transmembrane region" description="Helical" evidence="7">
    <location>
        <begin position="7"/>
        <end position="27"/>
    </location>
</feature>
<keyword evidence="3" id="KW-1003">Cell membrane</keyword>
<comment type="caution">
    <text evidence="8">The sequence shown here is derived from an EMBL/GenBank/DDBJ whole genome shotgun (WGS) entry which is preliminary data.</text>
</comment>
<evidence type="ECO:0000256" key="1">
    <source>
        <dbReference type="ARBA" id="ARBA00004651"/>
    </source>
</evidence>
<dbReference type="Proteomes" id="UP000249842">
    <property type="component" value="Unassembled WGS sequence"/>
</dbReference>
<feature type="transmembrane region" description="Helical" evidence="7">
    <location>
        <begin position="222"/>
        <end position="246"/>
    </location>
</feature>
<dbReference type="PRINTS" id="PR00173">
    <property type="entry name" value="EDTRNSPORT"/>
</dbReference>
<evidence type="ECO:0000256" key="3">
    <source>
        <dbReference type="ARBA" id="ARBA00022475"/>
    </source>
</evidence>
<evidence type="ECO:0000256" key="5">
    <source>
        <dbReference type="ARBA" id="ARBA00022989"/>
    </source>
</evidence>
<dbReference type="AlphaFoldDB" id="A0A328ATE2"/>
<name>A0A328ATE2_9CAUL</name>
<evidence type="ECO:0000256" key="2">
    <source>
        <dbReference type="ARBA" id="ARBA00022448"/>
    </source>
</evidence>
<dbReference type="Gene3D" id="1.10.3860.10">
    <property type="entry name" value="Sodium:dicarboxylate symporter"/>
    <property type="match status" value="1"/>
</dbReference>
<feature type="transmembrane region" description="Helical" evidence="7">
    <location>
        <begin position="83"/>
        <end position="102"/>
    </location>
</feature>
<keyword evidence="5 7" id="KW-1133">Transmembrane helix</keyword>
<dbReference type="SUPFAM" id="SSF118215">
    <property type="entry name" value="Proton glutamate symport protein"/>
    <property type="match status" value="1"/>
</dbReference>